<dbReference type="PRINTS" id="PR00171">
    <property type="entry name" value="SUGRTRNSPORT"/>
</dbReference>
<evidence type="ECO:0000256" key="3">
    <source>
        <dbReference type="ARBA" id="ARBA00022448"/>
    </source>
</evidence>
<dbReference type="EMBL" id="BIMX01000014">
    <property type="protein sequence ID" value="GCE99905.1"/>
    <property type="molecule type" value="Genomic_DNA"/>
</dbReference>
<organism evidence="11 12">
    <name type="scientific">Zygosaccharomyces mellis</name>
    <dbReference type="NCBI Taxonomy" id="42258"/>
    <lineage>
        <taxon>Eukaryota</taxon>
        <taxon>Fungi</taxon>
        <taxon>Dikarya</taxon>
        <taxon>Ascomycota</taxon>
        <taxon>Saccharomycotina</taxon>
        <taxon>Saccharomycetes</taxon>
        <taxon>Saccharomycetales</taxon>
        <taxon>Saccharomycetaceae</taxon>
        <taxon>Zygosaccharomyces</taxon>
    </lineage>
</organism>
<dbReference type="InterPro" id="IPR050360">
    <property type="entry name" value="MFS_Sugar_Transporters"/>
</dbReference>
<evidence type="ECO:0000256" key="1">
    <source>
        <dbReference type="ARBA" id="ARBA00004141"/>
    </source>
</evidence>
<dbReference type="InterPro" id="IPR003663">
    <property type="entry name" value="Sugar/inositol_transpt"/>
</dbReference>
<dbReference type="OrthoDB" id="2241241at2759"/>
<dbReference type="Gene3D" id="1.20.1250.20">
    <property type="entry name" value="MFS general substrate transporter like domains"/>
    <property type="match status" value="1"/>
</dbReference>
<keyword evidence="5 9" id="KW-1133">Transmembrane helix</keyword>
<keyword evidence="12" id="KW-1185">Reference proteome</keyword>
<evidence type="ECO:0000256" key="7">
    <source>
        <dbReference type="RuleBase" id="RU003346"/>
    </source>
</evidence>
<feature type="transmembrane region" description="Helical" evidence="9">
    <location>
        <begin position="89"/>
        <end position="112"/>
    </location>
</feature>
<feature type="region of interest" description="Disordered" evidence="8">
    <location>
        <begin position="56"/>
        <end position="81"/>
    </location>
</feature>
<evidence type="ECO:0000256" key="2">
    <source>
        <dbReference type="ARBA" id="ARBA00010992"/>
    </source>
</evidence>
<keyword evidence="3 7" id="KW-0813">Transport</keyword>
<dbReference type="PROSITE" id="PS00217">
    <property type="entry name" value="SUGAR_TRANSPORT_2"/>
    <property type="match status" value="1"/>
</dbReference>
<keyword evidence="6 9" id="KW-0472">Membrane</keyword>
<evidence type="ECO:0000256" key="8">
    <source>
        <dbReference type="SAM" id="MobiDB-lite"/>
    </source>
</evidence>
<evidence type="ECO:0000256" key="6">
    <source>
        <dbReference type="ARBA" id="ARBA00023136"/>
    </source>
</evidence>
<evidence type="ECO:0000313" key="11">
    <source>
        <dbReference type="EMBL" id="GCE99905.1"/>
    </source>
</evidence>
<dbReference type="PROSITE" id="PS00216">
    <property type="entry name" value="SUGAR_TRANSPORT_1"/>
    <property type="match status" value="1"/>
</dbReference>
<dbReference type="InterPro" id="IPR036259">
    <property type="entry name" value="MFS_trans_sf"/>
</dbReference>
<comment type="caution">
    <text evidence="11">The sequence shown here is derived from an EMBL/GenBank/DDBJ whole genome shotgun (WGS) entry which is preliminary data.</text>
</comment>
<dbReference type="Pfam" id="PF00083">
    <property type="entry name" value="Sugar_tr"/>
    <property type="match status" value="1"/>
</dbReference>
<dbReference type="InterPro" id="IPR020846">
    <property type="entry name" value="MFS_dom"/>
</dbReference>
<reference evidence="11 12" key="1">
    <citation type="submission" date="2019-01" db="EMBL/GenBank/DDBJ databases">
        <title>Draft Genome Sequencing of Zygosaccharomyces mellis Ca-7.</title>
        <authorList>
            <person name="Shiwa Y."/>
            <person name="Kanesaki Y."/>
            <person name="Ishige T."/>
            <person name="Mura K."/>
            <person name="Hori T."/>
            <person name="Tamura T."/>
        </authorList>
    </citation>
    <scope>NUCLEOTIDE SEQUENCE [LARGE SCALE GENOMIC DNA]</scope>
    <source>
        <strain evidence="11 12">Ca-7</strain>
    </source>
</reference>
<dbReference type="InterPro" id="IPR005829">
    <property type="entry name" value="Sugar_transporter_CS"/>
</dbReference>
<keyword evidence="4 9" id="KW-0812">Transmembrane</keyword>
<feature type="transmembrane region" description="Helical" evidence="9">
    <location>
        <begin position="391"/>
        <end position="412"/>
    </location>
</feature>
<evidence type="ECO:0000313" key="12">
    <source>
        <dbReference type="Proteomes" id="UP000301737"/>
    </source>
</evidence>
<feature type="transmembrane region" description="Helical" evidence="9">
    <location>
        <begin position="200"/>
        <end position="218"/>
    </location>
</feature>
<dbReference type="PANTHER" id="PTHR48022:SF50">
    <property type="entry name" value="HEXOSE TRANSPORTER HXT14"/>
    <property type="match status" value="1"/>
</dbReference>
<feature type="transmembrane region" description="Helical" evidence="9">
    <location>
        <begin position="486"/>
        <end position="509"/>
    </location>
</feature>
<dbReference type="AlphaFoldDB" id="A0A4C2E6X5"/>
<feature type="transmembrane region" description="Helical" evidence="9">
    <location>
        <begin position="450"/>
        <end position="474"/>
    </location>
</feature>
<name>A0A4C2E6X5_9SACH</name>
<dbReference type="GO" id="GO:0005351">
    <property type="term" value="F:carbohydrate:proton symporter activity"/>
    <property type="evidence" value="ECO:0007669"/>
    <property type="project" value="TreeGrafter"/>
</dbReference>
<comment type="subcellular location">
    <subcellularLocation>
        <location evidence="1">Membrane</location>
        <topology evidence="1">Multi-pass membrane protein</topology>
    </subcellularLocation>
</comment>
<dbReference type="Proteomes" id="UP000301737">
    <property type="component" value="Unassembled WGS sequence"/>
</dbReference>
<feature type="transmembrane region" description="Helical" evidence="9">
    <location>
        <begin position="419"/>
        <end position="438"/>
    </location>
</feature>
<comment type="similarity">
    <text evidence="2 7">Belongs to the major facilitator superfamily. Sugar transporter (TC 2.A.1.1) family.</text>
</comment>
<accession>A0A4C2E6X5</accession>
<feature type="compositionally biased region" description="Basic and acidic residues" evidence="8">
    <location>
        <begin position="66"/>
        <end position="76"/>
    </location>
</feature>
<feature type="transmembrane region" description="Helical" evidence="9">
    <location>
        <begin position="356"/>
        <end position="379"/>
    </location>
</feature>
<feature type="transmembrane region" description="Helical" evidence="9">
    <location>
        <begin position="271"/>
        <end position="293"/>
    </location>
</feature>
<dbReference type="PANTHER" id="PTHR48022">
    <property type="entry name" value="PLASTIDIC GLUCOSE TRANSPORTER 4"/>
    <property type="match status" value="1"/>
</dbReference>
<evidence type="ECO:0000256" key="4">
    <source>
        <dbReference type="ARBA" id="ARBA00022692"/>
    </source>
</evidence>
<dbReference type="GO" id="GO:0005886">
    <property type="term" value="C:plasma membrane"/>
    <property type="evidence" value="ECO:0007669"/>
    <property type="project" value="TreeGrafter"/>
</dbReference>
<dbReference type="InterPro" id="IPR005828">
    <property type="entry name" value="MFS_sugar_transport-like"/>
</dbReference>
<feature type="transmembrane region" description="Helical" evidence="9">
    <location>
        <begin position="515"/>
        <end position="536"/>
    </location>
</feature>
<protein>
    <recommendedName>
        <fullName evidence="10">Major facilitator superfamily (MFS) profile domain-containing protein</fullName>
    </recommendedName>
</protein>
<feature type="transmembrane region" description="Helical" evidence="9">
    <location>
        <begin position="132"/>
        <end position="157"/>
    </location>
</feature>
<evidence type="ECO:0000256" key="9">
    <source>
        <dbReference type="SAM" id="Phobius"/>
    </source>
</evidence>
<dbReference type="CDD" id="cd17356">
    <property type="entry name" value="MFS_HXT"/>
    <property type="match status" value="1"/>
</dbReference>
<dbReference type="SUPFAM" id="SSF103473">
    <property type="entry name" value="MFS general substrate transporter"/>
    <property type="match status" value="1"/>
</dbReference>
<feature type="transmembrane region" description="Helical" evidence="9">
    <location>
        <begin position="169"/>
        <end position="188"/>
    </location>
</feature>
<proteinExistence type="inferred from homology"/>
<gene>
    <name evidence="11" type="ORF">ZYGM_000619</name>
</gene>
<feature type="domain" description="Major facilitator superfamily (MFS) profile" evidence="10">
    <location>
        <begin position="91"/>
        <end position="540"/>
    </location>
</feature>
<sequence>MAKEINETMAGQIASMQGKIHGNDTEDEIIFADKSKFFKSESDLLEDMPLQTTARCSNSVENENNSDEKIVEDPGKKSGGSPPSLLKPIALCVIISFGGFIVGWDIGIIGGITNMESFQENFGPLVNMTTGLHYFPEILVGLVISIFSIGGVVGGLTIAKAGDWKGRKFGMYLSVLVYCLGLAIQLVHDYSWNQFFIGRIFTGLAVGSTAVLVPMFLSESAPIAIRGAMTTLYQLMVTFGIMMGNVLNYILKKGLEDRLDNISWQLPIYMGYIWAITIATGLFFTPESANFLLTKKRCVESAKFSFSTMNGIDEDDEITNEFVAQTLHRQYETERQSNGLGLFEFVTGEPKYCKRLLVGILVMTLQQLSGINYFFYYGTSLFEKANLDDPYLTSIFLSSVNFVSTFGGIYLVEALGRKSCLLLGSVGMFSCMLVYASIGTFALGAKGSGIVMIVFTCIYIVFFATTLGPVSFVVVSELFPMKTKAISMAICSSFNWMFSFLISLLTPVITAKIGFVYGYFFTACLFFSAIFVWIMVPETKGKSESDIDSLYETKH</sequence>
<dbReference type="NCBIfam" id="TIGR00879">
    <property type="entry name" value="SP"/>
    <property type="match status" value="1"/>
</dbReference>
<dbReference type="PROSITE" id="PS50850">
    <property type="entry name" value="MFS"/>
    <property type="match status" value="1"/>
</dbReference>
<feature type="transmembrane region" description="Helical" evidence="9">
    <location>
        <begin position="230"/>
        <end position="251"/>
    </location>
</feature>
<evidence type="ECO:0000259" key="10">
    <source>
        <dbReference type="PROSITE" id="PS50850"/>
    </source>
</evidence>
<evidence type="ECO:0000256" key="5">
    <source>
        <dbReference type="ARBA" id="ARBA00022989"/>
    </source>
</evidence>